<gene>
    <name evidence="2" type="ORF">QCA50_019747</name>
</gene>
<name>A0AAW0FA89_9APHY</name>
<evidence type="ECO:0000256" key="1">
    <source>
        <dbReference type="SAM" id="MobiDB-lite"/>
    </source>
</evidence>
<feature type="region of interest" description="Disordered" evidence="1">
    <location>
        <begin position="34"/>
        <end position="60"/>
    </location>
</feature>
<dbReference type="Proteomes" id="UP001385951">
    <property type="component" value="Unassembled WGS sequence"/>
</dbReference>
<organism evidence="2 3">
    <name type="scientific">Cerrena zonata</name>
    <dbReference type="NCBI Taxonomy" id="2478898"/>
    <lineage>
        <taxon>Eukaryota</taxon>
        <taxon>Fungi</taxon>
        <taxon>Dikarya</taxon>
        <taxon>Basidiomycota</taxon>
        <taxon>Agaricomycotina</taxon>
        <taxon>Agaricomycetes</taxon>
        <taxon>Polyporales</taxon>
        <taxon>Cerrenaceae</taxon>
        <taxon>Cerrena</taxon>
    </lineage>
</organism>
<reference evidence="2 3" key="1">
    <citation type="submission" date="2022-09" db="EMBL/GenBank/DDBJ databases">
        <authorList>
            <person name="Palmer J.M."/>
        </authorList>
    </citation>
    <scope>NUCLEOTIDE SEQUENCE [LARGE SCALE GENOMIC DNA]</scope>
    <source>
        <strain evidence="2 3">DSM 7382</strain>
    </source>
</reference>
<comment type="caution">
    <text evidence="2">The sequence shown here is derived from an EMBL/GenBank/DDBJ whole genome shotgun (WGS) entry which is preliminary data.</text>
</comment>
<keyword evidence="3" id="KW-1185">Reference proteome</keyword>
<dbReference type="EMBL" id="JASBNA010000092">
    <property type="protein sequence ID" value="KAK7677246.1"/>
    <property type="molecule type" value="Genomic_DNA"/>
</dbReference>
<evidence type="ECO:0000313" key="3">
    <source>
        <dbReference type="Proteomes" id="UP001385951"/>
    </source>
</evidence>
<sequence length="104" mass="11668">MTRNTFFLPPTQLDLATLPLSVVAPLPSLLPYTDPRSLSHTRSTHTQSPQPVTARRHRRHRRSHMLLLHPAHPLLICLNSAPRLDTAPSYYNLLLAPSHNPTSA</sequence>
<proteinExistence type="predicted"/>
<accession>A0AAW0FA89</accession>
<dbReference type="AlphaFoldDB" id="A0AAW0FA89"/>
<evidence type="ECO:0000313" key="2">
    <source>
        <dbReference type="EMBL" id="KAK7677246.1"/>
    </source>
</evidence>
<feature type="compositionally biased region" description="Polar residues" evidence="1">
    <location>
        <begin position="36"/>
        <end position="51"/>
    </location>
</feature>
<protein>
    <submittedName>
        <fullName evidence="2">Uncharacterized protein</fullName>
    </submittedName>
</protein>